<protein>
    <recommendedName>
        <fullName evidence="2">histidine kinase</fullName>
        <ecNumber evidence="2">2.7.13.3</ecNumber>
    </recommendedName>
</protein>
<name>C6DZB0_GEOSM</name>
<evidence type="ECO:0000256" key="5">
    <source>
        <dbReference type="SAM" id="Coils"/>
    </source>
</evidence>
<feature type="domain" description="Response regulatory" evidence="7">
    <location>
        <begin position="11"/>
        <end position="125"/>
    </location>
</feature>
<dbReference type="STRING" id="443144.GM21_2370"/>
<keyword evidence="5" id="KW-0175">Coiled coil</keyword>
<dbReference type="SMART" id="SM00387">
    <property type="entry name" value="HATPase_c"/>
    <property type="match status" value="1"/>
</dbReference>
<dbReference type="PANTHER" id="PTHR43547:SF2">
    <property type="entry name" value="HYBRID SIGNAL TRANSDUCTION HISTIDINE KINASE C"/>
    <property type="match status" value="1"/>
</dbReference>
<dbReference type="SMART" id="SM00448">
    <property type="entry name" value="REC"/>
    <property type="match status" value="1"/>
</dbReference>
<dbReference type="PANTHER" id="PTHR43547">
    <property type="entry name" value="TWO-COMPONENT HISTIDINE KINASE"/>
    <property type="match status" value="1"/>
</dbReference>
<proteinExistence type="predicted"/>
<feature type="domain" description="Histidine kinase" evidence="6">
    <location>
        <begin position="170"/>
        <end position="414"/>
    </location>
</feature>
<comment type="catalytic activity">
    <reaction evidence="1">
        <text>ATP + protein L-histidine = ADP + protein N-phospho-L-histidine.</text>
        <dbReference type="EC" id="2.7.13.3"/>
    </reaction>
</comment>
<dbReference type="Gene3D" id="3.30.565.10">
    <property type="entry name" value="Histidine kinase-like ATPase, C-terminal domain"/>
    <property type="match status" value="1"/>
</dbReference>
<dbReference type="eggNOG" id="COG4191">
    <property type="taxonomic scope" value="Bacteria"/>
</dbReference>
<dbReference type="AlphaFoldDB" id="C6DZB0"/>
<dbReference type="Gene3D" id="1.10.287.130">
    <property type="match status" value="1"/>
</dbReference>
<evidence type="ECO:0000256" key="3">
    <source>
        <dbReference type="ARBA" id="ARBA00022553"/>
    </source>
</evidence>
<dbReference type="SUPFAM" id="SSF52172">
    <property type="entry name" value="CheY-like"/>
    <property type="match status" value="1"/>
</dbReference>
<dbReference type="InterPro" id="IPR036890">
    <property type="entry name" value="HATPase_C_sf"/>
</dbReference>
<dbReference type="PROSITE" id="PS50110">
    <property type="entry name" value="RESPONSE_REGULATORY"/>
    <property type="match status" value="1"/>
</dbReference>
<dbReference type="OrthoDB" id="5401457at2"/>
<evidence type="ECO:0000256" key="2">
    <source>
        <dbReference type="ARBA" id="ARBA00012438"/>
    </source>
</evidence>
<dbReference type="InterPro" id="IPR004358">
    <property type="entry name" value="Sig_transdc_His_kin-like_C"/>
</dbReference>
<feature type="modified residue" description="4-aspartylphosphate" evidence="4">
    <location>
        <position position="60"/>
    </location>
</feature>
<dbReference type="SUPFAM" id="SSF55874">
    <property type="entry name" value="ATPase domain of HSP90 chaperone/DNA topoisomerase II/histidine kinase"/>
    <property type="match status" value="1"/>
</dbReference>
<reference evidence="8" key="1">
    <citation type="submission" date="2009-07" db="EMBL/GenBank/DDBJ databases">
        <title>Complete sequence of Geobacter sp. M21.</title>
        <authorList>
            <consortium name="US DOE Joint Genome Institute"/>
            <person name="Lucas S."/>
            <person name="Copeland A."/>
            <person name="Lapidus A."/>
            <person name="Glavina del Rio T."/>
            <person name="Dalin E."/>
            <person name="Tice H."/>
            <person name="Bruce D."/>
            <person name="Goodwin L."/>
            <person name="Pitluck S."/>
            <person name="Saunders E."/>
            <person name="Brettin T."/>
            <person name="Detter J.C."/>
            <person name="Han C."/>
            <person name="Larimer F."/>
            <person name="Land M."/>
            <person name="Hauser L."/>
            <person name="Kyrpides N."/>
            <person name="Ovchinnikova G."/>
            <person name="Lovley D."/>
        </authorList>
    </citation>
    <scope>NUCLEOTIDE SEQUENCE [LARGE SCALE GENOMIC DNA]</scope>
    <source>
        <strain evidence="8">M21</strain>
    </source>
</reference>
<evidence type="ECO:0000256" key="1">
    <source>
        <dbReference type="ARBA" id="ARBA00000085"/>
    </source>
</evidence>
<dbReference type="InterPro" id="IPR005467">
    <property type="entry name" value="His_kinase_dom"/>
</dbReference>
<accession>C6DZB0</accession>
<organism evidence="8">
    <name type="scientific">Geobacter sp. (strain M21)</name>
    <dbReference type="NCBI Taxonomy" id="443144"/>
    <lineage>
        <taxon>Bacteria</taxon>
        <taxon>Pseudomonadati</taxon>
        <taxon>Thermodesulfobacteriota</taxon>
        <taxon>Desulfuromonadia</taxon>
        <taxon>Geobacterales</taxon>
        <taxon>Geobacteraceae</taxon>
        <taxon>Geobacter</taxon>
    </lineage>
</organism>
<gene>
    <name evidence="8" type="ordered locus">GM21_2370</name>
</gene>
<dbReference type="KEGG" id="gem:GM21_2370"/>
<dbReference type="EC" id="2.7.13.3" evidence="2"/>
<sequence>MEQTKQPKQPVVLMIDDSKAVRKFVRELLTQEGYRVVEAENGRAGLDLLESAHPDVVLLDVEMPVMSGVEVLQAVGLKRRLYSIVLFTTQSSLEQIAAGFEMGADDYIIKPFNHADFMARISAAVRCSHHKSELNKARQKAEAALLQLQQAQGQLVEQEKVNAVAQLAAGAAHHINNPLGFVMSNIKTLERYSASLLRFIDEIKRELLQVAPEKTELIDSLEKELRLPRIRSDFPCLVQETQEGGQRMSLIIQQLAQLELGLADPVRAELDVAKVVEPLVGMVTVLAPPETTVTWACPEQSITVKGSLTLLNTALVALLKNACEALGSDPGTITVAVTGNDEAAEIVISDSGSGIPPQQIDSMFEPFFSTKSPESHVGLGLTIAHRFISSHGGRISVKSDSSGTQVRIVLPRVF</sequence>
<evidence type="ECO:0000259" key="6">
    <source>
        <dbReference type="PROSITE" id="PS50109"/>
    </source>
</evidence>
<dbReference type="InterPro" id="IPR003594">
    <property type="entry name" value="HATPase_dom"/>
</dbReference>
<dbReference type="CDD" id="cd00075">
    <property type="entry name" value="HATPase"/>
    <property type="match status" value="1"/>
</dbReference>
<dbReference type="InterPro" id="IPR001789">
    <property type="entry name" value="Sig_transdc_resp-reg_receiver"/>
</dbReference>
<keyword evidence="8" id="KW-0808">Transferase</keyword>
<dbReference type="GO" id="GO:0000155">
    <property type="term" value="F:phosphorelay sensor kinase activity"/>
    <property type="evidence" value="ECO:0007669"/>
    <property type="project" value="TreeGrafter"/>
</dbReference>
<dbReference type="CDD" id="cd17574">
    <property type="entry name" value="REC_OmpR"/>
    <property type="match status" value="1"/>
</dbReference>
<dbReference type="PRINTS" id="PR00344">
    <property type="entry name" value="BCTRLSENSOR"/>
</dbReference>
<keyword evidence="8" id="KW-0418">Kinase</keyword>
<dbReference type="InterPro" id="IPR011006">
    <property type="entry name" value="CheY-like_superfamily"/>
</dbReference>
<evidence type="ECO:0000259" key="7">
    <source>
        <dbReference type="PROSITE" id="PS50110"/>
    </source>
</evidence>
<dbReference type="Gene3D" id="3.40.50.2300">
    <property type="match status" value="1"/>
</dbReference>
<feature type="coiled-coil region" evidence="5">
    <location>
        <begin position="131"/>
        <end position="161"/>
    </location>
</feature>
<dbReference type="Pfam" id="PF02518">
    <property type="entry name" value="HATPase_c"/>
    <property type="match status" value="1"/>
</dbReference>
<dbReference type="HOGENOM" id="CLU_000445_114_72_7"/>
<evidence type="ECO:0000256" key="4">
    <source>
        <dbReference type="PROSITE-ProRule" id="PRU00169"/>
    </source>
</evidence>
<keyword evidence="3 4" id="KW-0597">Phosphoprotein</keyword>
<dbReference type="PROSITE" id="PS50109">
    <property type="entry name" value="HIS_KIN"/>
    <property type="match status" value="1"/>
</dbReference>
<dbReference type="Pfam" id="PF00072">
    <property type="entry name" value="Response_reg"/>
    <property type="match status" value="1"/>
</dbReference>
<evidence type="ECO:0000313" key="8">
    <source>
        <dbReference type="EMBL" id="ACT18418.1"/>
    </source>
</evidence>
<dbReference type="EMBL" id="CP001661">
    <property type="protein sequence ID" value="ACT18418.1"/>
    <property type="molecule type" value="Genomic_DNA"/>
</dbReference>